<comment type="similarity">
    <text evidence="2 9">Belongs to the cytochrome c oxidase subunit 3 family.</text>
</comment>
<dbReference type="PANTHER" id="PTHR11403:SF6">
    <property type="entry name" value="NITRIC OXIDE REDUCTASE SUBUNIT E"/>
    <property type="match status" value="1"/>
</dbReference>
<accession>A0A2G8B800</accession>
<keyword evidence="6" id="KW-0472">Membrane</keyword>
<dbReference type="EMBL" id="AP024237">
    <property type="protein sequence ID" value="BCO34391.1"/>
    <property type="molecule type" value="Genomic_DNA"/>
</dbReference>
<proteinExistence type="inferred from homology"/>
<keyword evidence="4 9" id="KW-0812">Transmembrane</keyword>
<reference evidence="10 11" key="1">
    <citation type="submission" date="2020-12" db="EMBL/GenBank/DDBJ databases">
        <title>Complete genome sequence of Mycobacterium heckeshornense JCM 15655T, closely related to a pathogenic non-tuberculous mycobacterial species Mycobacterium xenopi.</title>
        <authorList>
            <person name="Yoshida M."/>
            <person name="Fukano H."/>
            <person name="Asakura T."/>
            <person name="Suzuki M."/>
            <person name="Hoshino Y."/>
        </authorList>
    </citation>
    <scope>NUCLEOTIDE SEQUENCE [LARGE SCALE GENOMIC DNA]</scope>
    <source>
        <strain evidence="10 11">JCM 15655</strain>
    </source>
</reference>
<dbReference type="CDD" id="cd02862">
    <property type="entry name" value="NorE_like"/>
    <property type="match status" value="1"/>
</dbReference>
<evidence type="ECO:0000313" key="11">
    <source>
        <dbReference type="Proteomes" id="UP000595446"/>
    </source>
</evidence>
<evidence type="ECO:0000256" key="9">
    <source>
        <dbReference type="RuleBase" id="RU003376"/>
    </source>
</evidence>
<dbReference type="STRING" id="110505.ACT16_04025"/>
<dbReference type="InterPro" id="IPR024791">
    <property type="entry name" value="Cyt_c/ubiquinol_Oxase_su3"/>
</dbReference>
<name>A0A2G8B800_9MYCO</name>
<dbReference type="PROSITE" id="PS50253">
    <property type="entry name" value="COX3"/>
    <property type="match status" value="1"/>
</dbReference>
<evidence type="ECO:0000256" key="7">
    <source>
        <dbReference type="ARBA" id="ARBA00031400"/>
    </source>
</evidence>
<dbReference type="InterPro" id="IPR013833">
    <property type="entry name" value="Cyt_c_oxidase_su3_a-hlx"/>
</dbReference>
<evidence type="ECO:0000256" key="6">
    <source>
        <dbReference type="ARBA" id="ARBA00023136"/>
    </source>
</evidence>
<dbReference type="GO" id="GO:0019646">
    <property type="term" value="P:aerobic electron transport chain"/>
    <property type="evidence" value="ECO:0007669"/>
    <property type="project" value="InterPro"/>
</dbReference>
<dbReference type="GO" id="GO:0004129">
    <property type="term" value="F:cytochrome-c oxidase activity"/>
    <property type="evidence" value="ECO:0007669"/>
    <property type="project" value="UniProtKB-EC"/>
</dbReference>
<keyword evidence="5" id="KW-1133">Transmembrane helix</keyword>
<dbReference type="InterPro" id="IPR000298">
    <property type="entry name" value="Cyt_c_oxidase-like_su3"/>
</dbReference>
<dbReference type="OrthoDB" id="9810850at2"/>
<gene>
    <name evidence="10" type="ORF">MHEC_08240</name>
</gene>
<evidence type="ECO:0000256" key="2">
    <source>
        <dbReference type="ARBA" id="ARBA00010581"/>
    </source>
</evidence>
<evidence type="ECO:0000256" key="8">
    <source>
        <dbReference type="ARBA" id="ARBA00047816"/>
    </source>
</evidence>
<evidence type="ECO:0000256" key="4">
    <source>
        <dbReference type="ARBA" id="ARBA00022692"/>
    </source>
</evidence>
<comment type="subcellular location">
    <subcellularLocation>
        <location evidence="9">Cell membrane</location>
        <topology evidence="9">Multi-pass membrane protein</topology>
    </subcellularLocation>
    <subcellularLocation>
        <location evidence="1">Membrane</location>
        <topology evidence="1">Multi-pass membrane protein</topology>
    </subcellularLocation>
</comment>
<dbReference type="GO" id="GO:0005886">
    <property type="term" value="C:plasma membrane"/>
    <property type="evidence" value="ECO:0007669"/>
    <property type="project" value="UniProtKB-SubCell"/>
</dbReference>
<evidence type="ECO:0000256" key="1">
    <source>
        <dbReference type="ARBA" id="ARBA00004141"/>
    </source>
</evidence>
<dbReference type="Pfam" id="PF00510">
    <property type="entry name" value="COX3"/>
    <property type="match status" value="1"/>
</dbReference>
<dbReference type="AlphaFoldDB" id="A0A2G8B800"/>
<protein>
    <recommendedName>
        <fullName evidence="3">Probable cytochrome c oxidase subunit 3</fullName>
    </recommendedName>
    <alternativeName>
        <fullName evidence="7">Cytochrome aa3 subunit 3</fullName>
    </alternativeName>
</protein>
<sequence>MTQFTGSSSRPHEAEKSAKFVPGQPDMWAFVLFEALVFTSYFVVYMIFRTQNPELYLRSQAQLDLRIGVFETLVLLMSSWSMARCVQASRSGALRAALANTMATMVFGFAFLVSKVSEWVRYIHRGFGFSTDEFFQHYFFLTGIHFLHLLIGFIALGVVVYQLRSPARRSQELVETGATYWHTVDFLWIVIFALLYVVR</sequence>
<dbReference type="SUPFAM" id="SSF81452">
    <property type="entry name" value="Cytochrome c oxidase subunit III-like"/>
    <property type="match status" value="1"/>
</dbReference>
<comment type="catalytic activity">
    <reaction evidence="8">
        <text>4 Fe(II)-[cytochrome c] + O2 + 8 H(+)(in) = 4 Fe(III)-[cytochrome c] + 2 H2O + 4 H(+)(out)</text>
        <dbReference type="Rhea" id="RHEA:11436"/>
        <dbReference type="Rhea" id="RHEA-COMP:10350"/>
        <dbReference type="Rhea" id="RHEA-COMP:14399"/>
        <dbReference type="ChEBI" id="CHEBI:15377"/>
        <dbReference type="ChEBI" id="CHEBI:15378"/>
        <dbReference type="ChEBI" id="CHEBI:15379"/>
        <dbReference type="ChEBI" id="CHEBI:29033"/>
        <dbReference type="ChEBI" id="CHEBI:29034"/>
        <dbReference type="EC" id="7.1.1.9"/>
    </reaction>
</comment>
<dbReference type="Proteomes" id="UP000595446">
    <property type="component" value="Chromosome"/>
</dbReference>
<evidence type="ECO:0000256" key="3">
    <source>
        <dbReference type="ARBA" id="ARBA00022347"/>
    </source>
</evidence>
<dbReference type="PANTHER" id="PTHR11403">
    <property type="entry name" value="CYTOCHROME C OXIDASE SUBUNIT III"/>
    <property type="match status" value="1"/>
</dbReference>
<evidence type="ECO:0000256" key="5">
    <source>
        <dbReference type="ARBA" id="ARBA00022989"/>
    </source>
</evidence>
<organism evidence="10 11">
    <name type="scientific">Mycobacterium heckeshornense</name>
    <dbReference type="NCBI Taxonomy" id="110505"/>
    <lineage>
        <taxon>Bacteria</taxon>
        <taxon>Bacillati</taxon>
        <taxon>Actinomycetota</taxon>
        <taxon>Actinomycetes</taxon>
        <taxon>Mycobacteriales</taxon>
        <taxon>Mycobacteriaceae</taxon>
        <taxon>Mycobacterium</taxon>
    </lineage>
</organism>
<dbReference type="InterPro" id="IPR035973">
    <property type="entry name" value="Cyt_c_oxidase_su3-like_sf"/>
</dbReference>
<evidence type="ECO:0000313" key="10">
    <source>
        <dbReference type="EMBL" id="BCO34391.1"/>
    </source>
</evidence>
<keyword evidence="11" id="KW-1185">Reference proteome</keyword>
<dbReference type="Gene3D" id="1.20.120.80">
    <property type="entry name" value="Cytochrome c oxidase, subunit III, four-helix bundle"/>
    <property type="match status" value="1"/>
</dbReference>
<dbReference type="RefSeq" id="WP_048890143.1">
    <property type="nucleotide sequence ID" value="NZ_AP024237.1"/>
</dbReference>